<gene>
    <name evidence="3" type="ORF">SHERM_26904</name>
</gene>
<reference evidence="3" key="1">
    <citation type="submission" date="2019-12" db="EMBL/GenBank/DDBJ databases">
        <authorList>
            <person name="Scholes J."/>
        </authorList>
    </citation>
    <scope>NUCLEOTIDE SEQUENCE</scope>
</reference>
<dbReference type="PANTHER" id="PTHR47212:SF4">
    <property type="entry name" value="ADHESIN-LIKE PROTEIN, PUTATIVE (DUF3741)-RELATED"/>
    <property type="match status" value="1"/>
</dbReference>
<dbReference type="InterPro" id="IPR025486">
    <property type="entry name" value="DUF4378"/>
</dbReference>
<dbReference type="Proteomes" id="UP001153555">
    <property type="component" value="Unassembled WGS sequence"/>
</dbReference>
<comment type="caution">
    <text evidence="3">The sequence shown here is derived from an EMBL/GenBank/DDBJ whole genome shotgun (WGS) entry which is preliminary data.</text>
</comment>
<feature type="region of interest" description="Disordered" evidence="1">
    <location>
        <begin position="114"/>
        <end position="164"/>
    </location>
</feature>
<feature type="compositionally biased region" description="Basic and acidic residues" evidence="1">
    <location>
        <begin position="115"/>
        <end position="127"/>
    </location>
</feature>
<evidence type="ECO:0000313" key="4">
    <source>
        <dbReference type="Proteomes" id="UP001153555"/>
    </source>
</evidence>
<name>A0A9N7NM21_STRHE</name>
<sequence length="594" mass="69099">MDKELCENEKNELRCMWAGIFSILNSGQGYPSPFKLISSRRAVKSNITEDKSRKVNNQPAGFDEECQKAQNKEAANSATEKSVRSLIQDDMYIDRQKNKKFPIKYCKLPKAGSKFTDRSIKPHEPARKTSHLRAYQSNRSTSNDKSSVDNHHQPSTTSPDSDEKIVQQARMTIKAFIDQMFVDGKLVREQPTSTEPLPFSDALQVLRVNNRKDSFVDLLQESDSHKKSNEKLAIFSVREMKHKLKHLRKEAPQKRSDFENVSRFKKLELKEPPEAMRTKIDFSISRFSKREEFDIALEIKKRRLSARLKSLTEHEFFPRRDNQCSCSPRTKLKDLLSENDTFTSTTDDLPSTPRSAHSLNTAENIKNHDEQESPVSVLEQLFFAEDANNSPSNIMLQTGRRRSHPRRLYFERFSVESYPQDQPMTENAYIDEKDYISKYVQLVLQSSFLKWEQLSEIGPRPQQLLHSSLFDEIEFLTSDHHHINHRLLFDHVNEVLLEIHGSHFSFFPWPEFFKPKKCILPLQEFVLDEIRRKTADYSLLTSTEGRTVDQLLANDVSDSRSWIDARTETEYIMIHISEDILEECVLDVILGFRS</sequence>
<dbReference type="OrthoDB" id="770239at2759"/>
<organism evidence="3 4">
    <name type="scientific">Striga hermonthica</name>
    <name type="common">Purple witchweed</name>
    <name type="synonym">Buchnera hermonthica</name>
    <dbReference type="NCBI Taxonomy" id="68872"/>
    <lineage>
        <taxon>Eukaryota</taxon>
        <taxon>Viridiplantae</taxon>
        <taxon>Streptophyta</taxon>
        <taxon>Embryophyta</taxon>
        <taxon>Tracheophyta</taxon>
        <taxon>Spermatophyta</taxon>
        <taxon>Magnoliopsida</taxon>
        <taxon>eudicotyledons</taxon>
        <taxon>Gunneridae</taxon>
        <taxon>Pentapetalae</taxon>
        <taxon>asterids</taxon>
        <taxon>lamiids</taxon>
        <taxon>Lamiales</taxon>
        <taxon>Orobanchaceae</taxon>
        <taxon>Buchnereae</taxon>
        <taxon>Striga</taxon>
    </lineage>
</organism>
<accession>A0A9N7NM21</accession>
<evidence type="ECO:0000313" key="3">
    <source>
        <dbReference type="EMBL" id="CAA0831556.1"/>
    </source>
</evidence>
<feature type="domain" description="DUF4378" evidence="2">
    <location>
        <begin position="438"/>
        <end position="583"/>
    </location>
</feature>
<dbReference type="PANTHER" id="PTHR47212">
    <property type="entry name" value="ADHESIN-LIKE PROTEIN, PUTATIVE (DUF3741)-RELATED"/>
    <property type="match status" value="1"/>
</dbReference>
<keyword evidence="4" id="KW-1185">Reference proteome</keyword>
<dbReference type="Pfam" id="PF14309">
    <property type="entry name" value="DUF4378"/>
    <property type="match status" value="1"/>
</dbReference>
<dbReference type="AlphaFoldDB" id="A0A9N7NM21"/>
<dbReference type="EMBL" id="CACSLK010027832">
    <property type="protein sequence ID" value="CAA0831556.1"/>
    <property type="molecule type" value="Genomic_DNA"/>
</dbReference>
<protein>
    <recommendedName>
        <fullName evidence="2">DUF4378 domain-containing protein</fullName>
    </recommendedName>
</protein>
<evidence type="ECO:0000256" key="1">
    <source>
        <dbReference type="SAM" id="MobiDB-lite"/>
    </source>
</evidence>
<feature type="compositionally biased region" description="Polar residues" evidence="1">
    <location>
        <begin position="135"/>
        <end position="145"/>
    </location>
</feature>
<evidence type="ECO:0000259" key="2">
    <source>
        <dbReference type="Pfam" id="PF14309"/>
    </source>
</evidence>
<proteinExistence type="predicted"/>